<evidence type="ECO:0000313" key="2">
    <source>
        <dbReference type="Proteomes" id="UP000752013"/>
    </source>
</evidence>
<protein>
    <submittedName>
        <fullName evidence="1">YkgJ family cysteine cluster protein</fullName>
    </submittedName>
</protein>
<accession>A0A968KVI3</accession>
<dbReference type="PANTHER" id="PTHR35866:SF1">
    <property type="entry name" value="YKGJ FAMILY CYSTEINE CLUSTER PROTEIN"/>
    <property type="match status" value="1"/>
</dbReference>
<dbReference type="RefSeq" id="WP_167703756.1">
    <property type="nucleotide sequence ID" value="NZ_CP118168.1"/>
</dbReference>
<organism evidence="1 2">
    <name type="scientific">Entomospira nematocerorum</name>
    <dbReference type="NCBI Taxonomy" id="2719987"/>
    <lineage>
        <taxon>Bacteria</taxon>
        <taxon>Pseudomonadati</taxon>
        <taxon>Spirochaetota</taxon>
        <taxon>Spirochaetia</taxon>
        <taxon>Spirochaetales</taxon>
        <taxon>Spirochaetaceae</taxon>
        <taxon>Entomospira</taxon>
    </lineage>
</organism>
<dbReference type="PANTHER" id="PTHR35866">
    <property type="entry name" value="PUTATIVE-RELATED"/>
    <property type="match status" value="1"/>
</dbReference>
<keyword evidence="2" id="KW-1185">Reference proteome</keyword>
<dbReference type="EMBL" id="JAATLK010000001">
    <property type="protein sequence ID" value="NIZ47343.1"/>
    <property type="molecule type" value="Genomic_DNA"/>
</dbReference>
<reference evidence="1" key="1">
    <citation type="submission" date="2020-03" db="EMBL/GenBank/DDBJ databases">
        <title>Spirochaetal bacteria isolated from arthropods constitute a novel genus Entomospira genus novum within the order Spirochaetales.</title>
        <authorList>
            <person name="Grana-Miraglia L."/>
            <person name="Sikutova S."/>
            <person name="Fingerle V."/>
            <person name="Sing A."/>
            <person name="Castillo-Ramirez S."/>
            <person name="Margos G."/>
            <person name="Rudolf I."/>
        </authorList>
    </citation>
    <scope>NUCLEOTIDE SEQUENCE</scope>
    <source>
        <strain evidence="1">BR208</strain>
    </source>
</reference>
<dbReference type="AlphaFoldDB" id="A0A968KVI3"/>
<evidence type="ECO:0000313" key="1">
    <source>
        <dbReference type="EMBL" id="NIZ47343.1"/>
    </source>
</evidence>
<comment type="caution">
    <text evidence="1">The sequence shown here is derived from an EMBL/GenBank/DDBJ whole genome shotgun (WGS) entry which is preliminary data.</text>
</comment>
<name>A0A968KVI3_9SPIO</name>
<dbReference type="InterPro" id="IPR005358">
    <property type="entry name" value="Puta_zinc/iron-chelating_dom"/>
</dbReference>
<dbReference type="Pfam" id="PF03692">
    <property type="entry name" value="CxxCxxCC"/>
    <property type="match status" value="1"/>
</dbReference>
<dbReference type="Proteomes" id="UP000752013">
    <property type="component" value="Unassembled WGS sequence"/>
</dbReference>
<sequence>MKQFYKDGLQFKCTQCSQCCRGDSGYVFLSKLDLTRLSTYLGLTESDFLQQHVRTVPFGDHLRISLLEKPESDDQFRCEFWQNGCTVYNARPTQCRTYPFWHSIMQSEQSWQQEAASCPGIGQKDGYFNSQEIDSLLEIGDPQHLIQLRIT</sequence>
<proteinExistence type="predicted"/>
<gene>
    <name evidence="1" type="ORF">HCT46_05385</name>
</gene>